<comment type="caution">
    <text evidence="2">The sequence shown here is derived from an EMBL/GenBank/DDBJ whole genome shotgun (WGS) entry which is preliminary data.</text>
</comment>
<dbReference type="Pfam" id="PF13579">
    <property type="entry name" value="Glyco_trans_4_4"/>
    <property type="match status" value="1"/>
</dbReference>
<feature type="domain" description="Glycosyltransferase subfamily 4-like N-terminal" evidence="1">
    <location>
        <begin position="57"/>
        <end position="169"/>
    </location>
</feature>
<dbReference type="RefSeq" id="WP_008709699.1">
    <property type="nucleotide sequence ID" value="NZ_ANOG01001120.1"/>
</dbReference>
<gene>
    <name evidence="2" type="ORF">RMSM_07770</name>
</gene>
<reference evidence="2 3" key="1">
    <citation type="journal article" date="2013" name="Mar. Genomics">
        <title>Expression of sulfatases in Rhodopirellula baltica and the diversity of sulfatases in the genus Rhodopirellula.</title>
        <authorList>
            <person name="Wegner C.E."/>
            <person name="Richter-Heitmann T."/>
            <person name="Klindworth A."/>
            <person name="Klockow C."/>
            <person name="Richter M."/>
            <person name="Achstetter T."/>
            <person name="Glockner F.O."/>
            <person name="Harder J."/>
        </authorList>
    </citation>
    <scope>NUCLEOTIDE SEQUENCE [LARGE SCALE GENOMIC DNA]</scope>
    <source>
        <strain evidence="2 3">SM1</strain>
    </source>
</reference>
<evidence type="ECO:0000313" key="3">
    <source>
        <dbReference type="Proteomes" id="UP000011991"/>
    </source>
</evidence>
<feature type="non-terminal residue" evidence="2">
    <location>
        <position position="170"/>
    </location>
</feature>
<dbReference type="InterPro" id="IPR028098">
    <property type="entry name" value="Glyco_trans_4-like_N"/>
</dbReference>
<name>M5RMX4_9BACT</name>
<proteinExistence type="predicted"/>
<dbReference type="GO" id="GO:0016757">
    <property type="term" value="F:glycosyltransferase activity"/>
    <property type="evidence" value="ECO:0007669"/>
    <property type="project" value="UniProtKB-ARBA"/>
</dbReference>
<keyword evidence="3" id="KW-1185">Reference proteome</keyword>
<protein>
    <recommendedName>
        <fullName evidence="1">Glycosyltransferase subfamily 4-like N-terminal domain-containing protein</fullName>
    </recommendedName>
</protein>
<sequence length="170" mass="18973">MVSHAAADNPDEAIEALSGLCEVVAVKEPSVLRRVLSNLIRNRFRPPLFVIKNASDAILDVADQLISQRSFDAIHMNMLDTAFFALKRPWQIPLVFDSHNCLAQIAEGVRDRSRNPFRRAVFAREARALRRCESEVASRMDLTLVCSDNDARLFSEIADDAHCLVAPNGV</sequence>
<dbReference type="SUPFAM" id="SSF53756">
    <property type="entry name" value="UDP-Glycosyltransferase/glycogen phosphorylase"/>
    <property type="match status" value="1"/>
</dbReference>
<dbReference type="EMBL" id="ANOG01001120">
    <property type="protein sequence ID" value="EMI15304.1"/>
    <property type="molecule type" value="Genomic_DNA"/>
</dbReference>
<evidence type="ECO:0000259" key="1">
    <source>
        <dbReference type="Pfam" id="PF13579"/>
    </source>
</evidence>
<dbReference type="Proteomes" id="UP000011991">
    <property type="component" value="Unassembled WGS sequence"/>
</dbReference>
<organism evidence="2 3">
    <name type="scientific">Rhodopirellula maiorica SM1</name>
    <dbReference type="NCBI Taxonomy" id="1265738"/>
    <lineage>
        <taxon>Bacteria</taxon>
        <taxon>Pseudomonadati</taxon>
        <taxon>Planctomycetota</taxon>
        <taxon>Planctomycetia</taxon>
        <taxon>Pirellulales</taxon>
        <taxon>Pirellulaceae</taxon>
        <taxon>Novipirellula</taxon>
    </lineage>
</organism>
<dbReference type="Gene3D" id="3.40.50.2000">
    <property type="entry name" value="Glycogen Phosphorylase B"/>
    <property type="match status" value="1"/>
</dbReference>
<accession>M5RMX4</accession>
<dbReference type="AlphaFoldDB" id="M5RMX4"/>
<evidence type="ECO:0000313" key="2">
    <source>
        <dbReference type="EMBL" id="EMI15304.1"/>
    </source>
</evidence>